<reference evidence="2 3" key="1">
    <citation type="submission" date="2017-11" db="EMBL/GenBank/DDBJ databases">
        <authorList>
            <person name="Han C.G."/>
        </authorList>
    </citation>
    <scope>NUCLEOTIDE SEQUENCE [LARGE SCALE GENOMIC DNA]</scope>
    <source>
        <strain evidence="2 3">HCNT1</strain>
    </source>
</reference>
<dbReference type="GO" id="GO:0006744">
    <property type="term" value="P:ubiquinone biosynthetic process"/>
    <property type="evidence" value="ECO:0007669"/>
    <property type="project" value="UniProtKB-UniRule"/>
</dbReference>
<dbReference type="InterPro" id="IPR043693">
    <property type="entry name" value="UbiV"/>
</dbReference>
<dbReference type="InterPro" id="IPR051454">
    <property type="entry name" value="RNA/ubiquinone_mod_enzymes"/>
</dbReference>
<dbReference type="GO" id="GO:0051539">
    <property type="term" value="F:4 iron, 4 sulfur cluster binding"/>
    <property type="evidence" value="ECO:0007669"/>
    <property type="project" value="UniProtKB-UniRule"/>
</dbReference>
<accession>A0A2N0DB36</accession>
<evidence type="ECO:0000256" key="1">
    <source>
        <dbReference type="HAMAP-Rule" id="MF_02233"/>
    </source>
</evidence>
<reference evidence="2 3" key="2">
    <citation type="submission" date="2017-12" db="EMBL/GenBank/DDBJ databases">
        <title>Genome sequence of Rhizobium sullae HCNT1 isolated from Sulla coronaria nodules and featuring peculiar denitrification phenotypes.</title>
        <authorList>
            <person name="De Diego-Diaz B."/>
            <person name="Treu L."/>
            <person name="Campanaro S."/>
            <person name="Da Silva Duarte V."/>
            <person name="Basaglia M."/>
            <person name="Favaro L."/>
            <person name="Casella S."/>
            <person name="Squartini A."/>
        </authorList>
    </citation>
    <scope>NUCLEOTIDE SEQUENCE [LARGE SCALE GENOMIC DNA]</scope>
    <source>
        <strain evidence="2 3">HCNT1</strain>
    </source>
</reference>
<name>A0A2N0DB36_RHISU</name>
<sequence>MRNGGDNDVIDHSTTLVLGPVYYLWDADRWRDFYFRIADEAPVDTVIIGETVCSKRLHITEPAFADVVDRLEAAGKSVRLSTLALITLDRESQYQRDLIRDGGHVIEANDLSALNLLKGRNHAVGPLVNVYNGPAARFLAKNGASTICLPPELPGRSVKVITTDCPELAFELFAFGRLPLAVSARCAHARAKGRIKDNCQFVCGEEPDGLTVKTMSNQPFLALNGVQTVSYTCQALLQTDADIKALGVSALRLSPQVCDMVEVAGIFLDLTKDKIDPDEAALRLRTAYPAVPLSNGFHHGHAGAEWVARSRNATMGGPQ</sequence>
<evidence type="ECO:0000313" key="3">
    <source>
        <dbReference type="Proteomes" id="UP000232164"/>
    </source>
</evidence>
<dbReference type="STRING" id="1041146.GCA_000427985_06325"/>
<feature type="binding site" evidence="1">
    <location>
        <position position="186"/>
    </location>
    <ligand>
        <name>[4Fe-4S] cluster</name>
        <dbReference type="ChEBI" id="CHEBI:49883"/>
    </ligand>
</feature>
<dbReference type="UniPathway" id="UPA00232"/>
<dbReference type="GO" id="GO:0046872">
    <property type="term" value="F:metal ion binding"/>
    <property type="evidence" value="ECO:0007669"/>
    <property type="project" value="UniProtKB-KW"/>
</dbReference>
<keyword evidence="1" id="KW-0004">4Fe-4S</keyword>
<proteinExistence type="inferred from homology"/>
<feature type="binding site" evidence="1">
    <location>
        <position position="199"/>
    </location>
    <ligand>
        <name>[4Fe-4S] cluster</name>
        <dbReference type="ChEBI" id="CHEBI:49883"/>
    </ligand>
</feature>
<keyword evidence="1" id="KW-0411">Iron-sulfur</keyword>
<comment type="pathway">
    <text evidence="1">Cofactor biosynthesis; ubiquinone biosynthesis.</text>
</comment>
<protein>
    <recommendedName>
        <fullName evidence="1">Ubiquinone biosynthesis protein UbiV</fullName>
    </recommendedName>
</protein>
<comment type="caution">
    <text evidence="2">The sequence shown here is derived from an EMBL/GenBank/DDBJ whole genome shotgun (WGS) entry which is preliminary data.</text>
</comment>
<evidence type="ECO:0000313" key="2">
    <source>
        <dbReference type="EMBL" id="PKA43306.1"/>
    </source>
</evidence>
<keyword evidence="1" id="KW-0479">Metal-binding</keyword>
<organism evidence="2 3">
    <name type="scientific">Rhizobium sullae</name>
    <name type="common">Rhizobium hedysari</name>
    <dbReference type="NCBI Taxonomy" id="50338"/>
    <lineage>
        <taxon>Bacteria</taxon>
        <taxon>Pseudomonadati</taxon>
        <taxon>Pseudomonadota</taxon>
        <taxon>Alphaproteobacteria</taxon>
        <taxon>Hyphomicrobiales</taxon>
        <taxon>Rhizobiaceae</taxon>
        <taxon>Rhizobium/Agrobacterium group</taxon>
        <taxon>Rhizobium</taxon>
    </lineage>
</organism>
<dbReference type="PANTHER" id="PTHR30217:SF11">
    <property type="entry name" value="UBIQUINONE BIOSYNTHESIS PROTEIN UBIV"/>
    <property type="match status" value="1"/>
</dbReference>
<keyword evidence="1" id="KW-0831">Ubiquinone biosynthesis</keyword>
<dbReference type="Pfam" id="PF01136">
    <property type="entry name" value="Peptidase_U32"/>
    <property type="match status" value="1"/>
</dbReference>
<keyword evidence="1" id="KW-0408">Iron</keyword>
<feature type="binding site" evidence="1">
    <location>
        <position position="203"/>
    </location>
    <ligand>
        <name>[4Fe-4S] cluster</name>
        <dbReference type="ChEBI" id="CHEBI:49883"/>
    </ligand>
</feature>
<dbReference type="Proteomes" id="UP000232164">
    <property type="component" value="Unassembled WGS sequence"/>
</dbReference>
<comment type="subunit">
    <text evidence="1">Forms a heterodimer with UbiU.</text>
</comment>
<gene>
    <name evidence="1" type="primary">ubiV</name>
    <name evidence="2" type="ORF">CWR43_09990</name>
</gene>
<dbReference type="EMBL" id="PIQN01000007">
    <property type="protein sequence ID" value="PKA43306.1"/>
    <property type="molecule type" value="Genomic_DNA"/>
</dbReference>
<feature type="binding site" evidence="1">
    <location>
        <position position="53"/>
    </location>
    <ligand>
        <name>[4Fe-4S] cluster</name>
        <dbReference type="ChEBI" id="CHEBI:49883"/>
    </ligand>
</feature>
<comment type="cofactor">
    <cofactor evidence="1">
        <name>[4Fe-4S] cluster</name>
        <dbReference type="ChEBI" id="CHEBI:49883"/>
    </cofactor>
</comment>
<dbReference type="HAMAP" id="MF_02233">
    <property type="entry name" value="UbiV"/>
    <property type="match status" value="1"/>
</dbReference>
<dbReference type="NCBIfam" id="NF011991">
    <property type="entry name" value="PRK15447.1"/>
    <property type="match status" value="1"/>
</dbReference>
<comment type="similarity">
    <text evidence="1">Belongs to the peptidase U32 family. UbiV subfamily.</text>
</comment>
<dbReference type="PANTHER" id="PTHR30217">
    <property type="entry name" value="PEPTIDASE U32 FAMILY"/>
    <property type="match status" value="1"/>
</dbReference>
<dbReference type="AlphaFoldDB" id="A0A2N0DB36"/>
<comment type="function">
    <text evidence="1">Required for O(2)-independent ubiquinone (coenzyme Q) biosynthesis. Together with UbiU, is essential for the C6-hydroxylation reaction in the oxygen-independent ubiquinone biosynthesis pathway.</text>
</comment>
<dbReference type="InterPro" id="IPR001539">
    <property type="entry name" value="Peptidase_U32"/>
</dbReference>